<dbReference type="Proteomes" id="UP001153636">
    <property type="component" value="Chromosome 11"/>
</dbReference>
<keyword evidence="3" id="KW-1185">Reference proteome</keyword>
<sequence length="158" mass="18457">MECDRSFGLIEKKKRLFPQVFVSTQWQEVIKNSSTKFHVYNMATEDFYSFSTLDNIMNEPRKSTDGQILKWRSIYWFEYIKSEKPLNVTTLKIKTAKYRNLISLLDFSPPLYHSCYRNLKHDAQSAASSSNTTQQVSVPDTANDEVEEDSIVLESDYE</sequence>
<evidence type="ECO:0000256" key="1">
    <source>
        <dbReference type="SAM" id="MobiDB-lite"/>
    </source>
</evidence>
<feature type="region of interest" description="Disordered" evidence="1">
    <location>
        <begin position="126"/>
        <end position="158"/>
    </location>
</feature>
<dbReference type="AlphaFoldDB" id="A0A9P0CL72"/>
<dbReference type="OrthoDB" id="6769113at2759"/>
<organism evidence="2 3">
    <name type="scientific">Psylliodes chrysocephalus</name>
    <dbReference type="NCBI Taxonomy" id="3402493"/>
    <lineage>
        <taxon>Eukaryota</taxon>
        <taxon>Metazoa</taxon>
        <taxon>Ecdysozoa</taxon>
        <taxon>Arthropoda</taxon>
        <taxon>Hexapoda</taxon>
        <taxon>Insecta</taxon>
        <taxon>Pterygota</taxon>
        <taxon>Neoptera</taxon>
        <taxon>Endopterygota</taxon>
        <taxon>Coleoptera</taxon>
        <taxon>Polyphaga</taxon>
        <taxon>Cucujiformia</taxon>
        <taxon>Chrysomeloidea</taxon>
        <taxon>Chrysomelidae</taxon>
        <taxon>Galerucinae</taxon>
        <taxon>Alticini</taxon>
        <taxon>Psylliodes</taxon>
    </lineage>
</organism>
<feature type="compositionally biased region" description="Acidic residues" evidence="1">
    <location>
        <begin position="142"/>
        <end position="158"/>
    </location>
</feature>
<proteinExistence type="predicted"/>
<evidence type="ECO:0000313" key="3">
    <source>
        <dbReference type="Proteomes" id="UP001153636"/>
    </source>
</evidence>
<feature type="compositionally biased region" description="Low complexity" evidence="1">
    <location>
        <begin position="126"/>
        <end position="138"/>
    </location>
</feature>
<gene>
    <name evidence="2" type="ORF">PSYICH_LOCUS2326</name>
</gene>
<protein>
    <submittedName>
        <fullName evidence="2">Uncharacterized protein</fullName>
    </submittedName>
</protein>
<accession>A0A9P0CL72</accession>
<reference evidence="2" key="1">
    <citation type="submission" date="2022-01" db="EMBL/GenBank/DDBJ databases">
        <authorList>
            <person name="King R."/>
        </authorList>
    </citation>
    <scope>NUCLEOTIDE SEQUENCE</scope>
</reference>
<evidence type="ECO:0000313" key="2">
    <source>
        <dbReference type="EMBL" id="CAH1101535.1"/>
    </source>
</evidence>
<dbReference type="EMBL" id="OV651823">
    <property type="protein sequence ID" value="CAH1101535.1"/>
    <property type="molecule type" value="Genomic_DNA"/>
</dbReference>
<name>A0A9P0CL72_9CUCU</name>